<protein>
    <submittedName>
        <fullName evidence="1">Uncharacterized protein</fullName>
    </submittedName>
</protein>
<keyword evidence="3" id="KW-1185">Reference proteome</keyword>
<organism evidence="1 4">
    <name type="scientific">Acidovorax delafieldii</name>
    <name type="common">Pseudomonas delafieldii</name>
    <dbReference type="NCBI Taxonomy" id="47920"/>
    <lineage>
        <taxon>Bacteria</taxon>
        <taxon>Pseudomonadati</taxon>
        <taxon>Pseudomonadota</taxon>
        <taxon>Betaproteobacteria</taxon>
        <taxon>Burkholderiales</taxon>
        <taxon>Comamonadaceae</taxon>
        <taxon>Acidovorax</taxon>
    </lineage>
</organism>
<evidence type="ECO:0000313" key="3">
    <source>
        <dbReference type="Proteomes" id="UP001249076"/>
    </source>
</evidence>
<comment type="caution">
    <text evidence="1">The sequence shown here is derived from an EMBL/GenBank/DDBJ whole genome shotgun (WGS) entry which is preliminary data.</text>
</comment>
<name>A0AAJ2F039_ACIDE</name>
<sequence>MKKKKTETHAALVSDPSNALEAATKEVYRAFAKYSAPEVGTLDVCTACCMDADLALQMSRLPLHQLTEKHFYQYNDSAKSQVQPADEIKYIAPRLLELLTEGARLHHSTELYLDRLGRCEPGSFSATEQAGLQAFALAYFAQGLEEWPAASDSLFQGDNAFSILLMWAYARVPLEPLLQHWLDCESDASTLNFVDACYWDYVWNAHQIGNAFATDQVEYKRTMEAWLNTPATKTRWTEKLLRLVDAGPTSSWLPAGSLDHQCYPLPERISAVFDAMAT</sequence>
<dbReference type="AlphaFoldDB" id="A0AAJ2F039"/>
<evidence type="ECO:0000313" key="1">
    <source>
        <dbReference type="EMBL" id="MDR6765842.1"/>
    </source>
</evidence>
<accession>A0AAJ2F039</accession>
<dbReference type="Proteomes" id="UP001249076">
    <property type="component" value="Unassembled WGS sequence"/>
</dbReference>
<proteinExistence type="predicted"/>
<evidence type="ECO:0000313" key="4">
    <source>
        <dbReference type="Proteomes" id="UP001253458"/>
    </source>
</evidence>
<reference evidence="1 3" key="1">
    <citation type="submission" date="2023-07" db="EMBL/GenBank/DDBJ databases">
        <title>Sorghum-associated microbial communities from plants grown in Nebraska, USA.</title>
        <authorList>
            <person name="Schachtman D."/>
        </authorList>
    </citation>
    <scope>NUCLEOTIDE SEQUENCE</scope>
    <source>
        <strain evidence="2 3">BE105</strain>
        <strain evidence="1">BE69</strain>
    </source>
</reference>
<dbReference type="Proteomes" id="UP001253458">
    <property type="component" value="Unassembled WGS sequence"/>
</dbReference>
<dbReference type="RefSeq" id="WP_209816198.1">
    <property type="nucleotide sequence ID" value="NZ_JAVDTL010000001.1"/>
</dbReference>
<dbReference type="EMBL" id="JAVDTS010000001">
    <property type="protein sequence ID" value="MDR6836279.1"/>
    <property type="molecule type" value="Genomic_DNA"/>
</dbReference>
<evidence type="ECO:0000313" key="2">
    <source>
        <dbReference type="EMBL" id="MDR6836279.1"/>
    </source>
</evidence>
<gene>
    <name evidence="1" type="ORF">J2W88_001100</name>
    <name evidence="2" type="ORF">J2W93_001100</name>
</gene>
<dbReference type="EMBL" id="JAVDTL010000001">
    <property type="protein sequence ID" value="MDR6765842.1"/>
    <property type="molecule type" value="Genomic_DNA"/>
</dbReference>